<gene>
    <name evidence="1" type="ORF">AVEN_111135_1</name>
</gene>
<name>A0A4Y2N5K5_ARAVE</name>
<accession>A0A4Y2N5K5</accession>
<dbReference type="EMBL" id="BGPR01126098">
    <property type="protein sequence ID" value="GBN33890.1"/>
    <property type="molecule type" value="Genomic_DNA"/>
</dbReference>
<sequence>DRCVCGAKGDPNHYATVCSVTKPTIFSTWCEDIVQDKRSQGRFIQEYYEDPL</sequence>
<reference evidence="1 2" key="1">
    <citation type="journal article" date="2019" name="Sci. Rep.">
        <title>Orb-weaving spider Araneus ventricosus genome elucidates the spidroin gene catalogue.</title>
        <authorList>
            <person name="Kono N."/>
            <person name="Nakamura H."/>
            <person name="Ohtoshi R."/>
            <person name="Moran D.A.P."/>
            <person name="Shinohara A."/>
            <person name="Yoshida Y."/>
            <person name="Fujiwara M."/>
            <person name="Mori M."/>
            <person name="Tomita M."/>
            <person name="Arakawa K."/>
        </authorList>
    </citation>
    <scope>NUCLEOTIDE SEQUENCE [LARGE SCALE GENOMIC DNA]</scope>
</reference>
<proteinExistence type="predicted"/>
<dbReference type="AlphaFoldDB" id="A0A4Y2N5K5"/>
<comment type="caution">
    <text evidence="1">The sequence shown here is derived from an EMBL/GenBank/DDBJ whole genome shotgun (WGS) entry which is preliminary data.</text>
</comment>
<evidence type="ECO:0000313" key="1">
    <source>
        <dbReference type="EMBL" id="GBN33890.1"/>
    </source>
</evidence>
<organism evidence="1 2">
    <name type="scientific">Araneus ventricosus</name>
    <name type="common">Orbweaver spider</name>
    <name type="synonym">Epeira ventricosa</name>
    <dbReference type="NCBI Taxonomy" id="182803"/>
    <lineage>
        <taxon>Eukaryota</taxon>
        <taxon>Metazoa</taxon>
        <taxon>Ecdysozoa</taxon>
        <taxon>Arthropoda</taxon>
        <taxon>Chelicerata</taxon>
        <taxon>Arachnida</taxon>
        <taxon>Araneae</taxon>
        <taxon>Araneomorphae</taxon>
        <taxon>Entelegynae</taxon>
        <taxon>Araneoidea</taxon>
        <taxon>Araneidae</taxon>
        <taxon>Araneus</taxon>
    </lineage>
</organism>
<protein>
    <submittedName>
        <fullName evidence="1">Uncharacterized protein</fullName>
    </submittedName>
</protein>
<evidence type="ECO:0000313" key="2">
    <source>
        <dbReference type="Proteomes" id="UP000499080"/>
    </source>
</evidence>
<feature type="non-terminal residue" evidence="1">
    <location>
        <position position="1"/>
    </location>
</feature>
<dbReference type="Proteomes" id="UP000499080">
    <property type="component" value="Unassembled WGS sequence"/>
</dbReference>
<keyword evidence="2" id="KW-1185">Reference proteome</keyword>